<organism evidence="1 2">
    <name type="scientific">Spinactinospora alkalitolerans</name>
    <dbReference type="NCBI Taxonomy" id="687207"/>
    <lineage>
        <taxon>Bacteria</taxon>
        <taxon>Bacillati</taxon>
        <taxon>Actinomycetota</taxon>
        <taxon>Actinomycetes</taxon>
        <taxon>Streptosporangiales</taxon>
        <taxon>Nocardiopsidaceae</taxon>
        <taxon>Spinactinospora</taxon>
    </lineage>
</organism>
<evidence type="ECO:0000313" key="1">
    <source>
        <dbReference type="EMBL" id="NYE50713.1"/>
    </source>
</evidence>
<evidence type="ECO:0000313" key="2">
    <source>
        <dbReference type="Proteomes" id="UP000589036"/>
    </source>
</evidence>
<comment type="caution">
    <text evidence="1">The sequence shown here is derived from an EMBL/GenBank/DDBJ whole genome shotgun (WGS) entry which is preliminary data.</text>
</comment>
<dbReference type="InterPro" id="IPR006764">
    <property type="entry name" value="SAM_dep_MeTrfase_SAV2177_type"/>
</dbReference>
<dbReference type="Proteomes" id="UP000589036">
    <property type="component" value="Unassembled WGS sequence"/>
</dbReference>
<reference evidence="1 2" key="1">
    <citation type="submission" date="2020-07" db="EMBL/GenBank/DDBJ databases">
        <title>Sequencing the genomes of 1000 actinobacteria strains.</title>
        <authorList>
            <person name="Klenk H.-P."/>
        </authorList>
    </citation>
    <scope>NUCLEOTIDE SEQUENCE [LARGE SCALE GENOMIC DNA]</scope>
    <source>
        <strain evidence="1 2">CXB654</strain>
    </source>
</reference>
<dbReference type="AlphaFoldDB" id="A0A852U767"/>
<dbReference type="RefSeq" id="WP_246334529.1">
    <property type="nucleotide sequence ID" value="NZ_BAAAYY010000045.1"/>
</dbReference>
<dbReference type="EMBL" id="JACCCC010000001">
    <property type="protein sequence ID" value="NYE50713.1"/>
    <property type="molecule type" value="Genomic_DNA"/>
</dbReference>
<dbReference type="Pfam" id="PF04672">
    <property type="entry name" value="Methyltransf_19"/>
    <property type="match status" value="1"/>
</dbReference>
<dbReference type="SUPFAM" id="SSF53335">
    <property type="entry name" value="S-adenosyl-L-methionine-dependent methyltransferases"/>
    <property type="match status" value="1"/>
</dbReference>
<sequence>MQNTPETIQVCWENRNYLGRTVRFLAEEHGIRQFIDIGSGLPTRENVHEVAQRHQPDARVVYVDNDPIVLAHGRAILADNPHTTVITADVRQPAAILGAEETRQLIDFDEPVALMMISLLHCIPDEDDPFGIVATLLDALPSGSWLAASHVVSHVPAEAERFTNELKATGAEWGRARSPEEAAAMFTGLEIADPGLVEISTWREGEPADRLADPEKMIWEFGGVARKP</sequence>
<protein>
    <submittedName>
        <fullName evidence="1">O-methyltransferase involved in polyketide biosynthesis</fullName>
    </submittedName>
</protein>
<gene>
    <name evidence="1" type="ORF">HDA32_005833</name>
</gene>
<dbReference type="GO" id="GO:0008168">
    <property type="term" value="F:methyltransferase activity"/>
    <property type="evidence" value="ECO:0007669"/>
    <property type="project" value="UniProtKB-KW"/>
</dbReference>
<dbReference type="GO" id="GO:0032259">
    <property type="term" value="P:methylation"/>
    <property type="evidence" value="ECO:0007669"/>
    <property type="project" value="UniProtKB-KW"/>
</dbReference>
<name>A0A852U767_9ACTN</name>
<dbReference type="InterPro" id="IPR029063">
    <property type="entry name" value="SAM-dependent_MTases_sf"/>
</dbReference>
<keyword evidence="1" id="KW-0489">Methyltransferase</keyword>
<proteinExistence type="predicted"/>
<dbReference type="PIRSF" id="PIRSF017393">
    <property type="entry name" value="MTase_SAV2177"/>
    <property type="match status" value="1"/>
</dbReference>
<keyword evidence="2" id="KW-1185">Reference proteome</keyword>
<keyword evidence="1" id="KW-0808">Transferase</keyword>
<dbReference type="Gene3D" id="3.40.50.150">
    <property type="entry name" value="Vaccinia Virus protein VP39"/>
    <property type="match status" value="1"/>
</dbReference>
<accession>A0A852U767</accession>